<evidence type="ECO:0000256" key="1">
    <source>
        <dbReference type="SAM" id="MobiDB-lite"/>
    </source>
</evidence>
<feature type="compositionally biased region" description="Basic and acidic residues" evidence="1">
    <location>
        <begin position="25"/>
        <end position="59"/>
    </location>
</feature>
<protein>
    <submittedName>
        <fullName evidence="2">Uncharacterized protein</fullName>
    </submittedName>
</protein>
<feature type="region of interest" description="Disordered" evidence="1">
    <location>
        <begin position="1"/>
        <end position="59"/>
    </location>
</feature>
<feature type="compositionally biased region" description="Basic and acidic residues" evidence="1">
    <location>
        <begin position="90"/>
        <end position="135"/>
    </location>
</feature>
<reference evidence="2 3" key="1">
    <citation type="journal article" date="2015" name="Nat. Commun.">
        <title>Outbred genome sequencing and CRISPR/Cas9 gene editing in butterflies.</title>
        <authorList>
            <person name="Li X."/>
            <person name="Fan D."/>
            <person name="Zhang W."/>
            <person name="Liu G."/>
            <person name="Zhang L."/>
            <person name="Zhao L."/>
            <person name="Fang X."/>
            <person name="Chen L."/>
            <person name="Dong Y."/>
            <person name="Chen Y."/>
            <person name="Ding Y."/>
            <person name="Zhao R."/>
            <person name="Feng M."/>
            <person name="Zhu Y."/>
            <person name="Feng Y."/>
            <person name="Jiang X."/>
            <person name="Zhu D."/>
            <person name="Xiang H."/>
            <person name="Feng X."/>
            <person name="Li S."/>
            <person name="Wang J."/>
            <person name="Zhang G."/>
            <person name="Kronforst M.R."/>
            <person name="Wang W."/>
        </authorList>
    </citation>
    <scope>NUCLEOTIDE SEQUENCE [LARGE SCALE GENOMIC DNA]</scope>
    <source>
        <strain evidence="2">Ya'a_city_454_Pm</strain>
        <tissue evidence="2">Whole body</tissue>
    </source>
</reference>
<evidence type="ECO:0000313" key="2">
    <source>
        <dbReference type="EMBL" id="KPJ17849.1"/>
    </source>
</evidence>
<keyword evidence="3" id="KW-1185">Reference proteome</keyword>
<sequence>MEGRERVWGEEKEEGDGRIGSWCEEMAREIERGREEEKELGRREETKERGERGCEEEKGVGESIRKWKRVKGKIRFEEERRNDRHGKRGIRQEKKADESRMKTGRWQSKEREDSRDEGRKVMVRKMEGRERVWGEEKEEGDGRIGSWCEEMAREIERGREEEKELGRREETKERGERGCEEEKGVGESIRKWKRVKGKIRFEEERRNDRHGKRGIRQEKKADESRMK</sequence>
<organism evidence="2 3">
    <name type="scientific">Papilio machaon</name>
    <name type="common">Old World swallowtail butterfly</name>
    <dbReference type="NCBI Taxonomy" id="76193"/>
    <lineage>
        <taxon>Eukaryota</taxon>
        <taxon>Metazoa</taxon>
        <taxon>Ecdysozoa</taxon>
        <taxon>Arthropoda</taxon>
        <taxon>Hexapoda</taxon>
        <taxon>Insecta</taxon>
        <taxon>Pterygota</taxon>
        <taxon>Neoptera</taxon>
        <taxon>Endopterygota</taxon>
        <taxon>Lepidoptera</taxon>
        <taxon>Glossata</taxon>
        <taxon>Ditrysia</taxon>
        <taxon>Papilionoidea</taxon>
        <taxon>Papilionidae</taxon>
        <taxon>Papilioninae</taxon>
        <taxon>Papilio</taxon>
    </lineage>
</organism>
<dbReference type="Proteomes" id="UP000053240">
    <property type="component" value="Unassembled WGS sequence"/>
</dbReference>
<evidence type="ECO:0000313" key="3">
    <source>
        <dbReference type="Proteomes" id="UP000053240"/>
    </source>
</evidence>
<dbReference type="AlphaFoldDB" id="A0A0N1IG05"/>
<feature type="region of interest" description="Disordered" evidence="1">
    <location>
        <begin position="156"/>
        <end position="186"/>
    </location>
</feature>
<feature type="region of interest" description="Disordered" evidence="1">
    <location>
        <begin position="78"/>
        <end position="139"/>
    </location>
</feature>
<dbReference type="InParanoid" id="A0A0N1IG05"/>
<feature type="compositionally biased region" description="Basic and acidic residues" evidence="1">
    <location>
        <begin position="215"/>
        <end position="227"/>
    </location>
</feature>
<dbReference type="EMBL" id="KQ460080">
    <property type="protein sequence ID" value="KPJ17849.1"/>
    <property type="molecule type" value="Genomic_DNA"/>
</dbReference>
<gene>
    <name evidence="2" type="ORF">RR48_00845</name>
</gene>
<feature type="region of interest" description="Disordered" evidence="1">
    <location>
        <begin position="203"/>
        <end position="227"/>
    </location>
</feature>
<name>A0A0N1IG05_PAPMA</name>
<accession>A0A0N1IG05</accession>
<feature type="compositionally biased region" description="Basic and acidic residues" evidence="1">
    <location>
        <begin position="1"/>
        <end position="10"/>
    </location>
</feature>
<proteinExistence type="predicted"/>